<comment type="similarity">
    <text evidence="1">Belongs to the glycosyl hydrolase 13 family.</text>
</comment>
<evidence type="ECO:0000256" key="2">
    <source>
        <dbReference type="ARBA" id="ARBA00022801"/>
    </source>
</evidence>
<dbReference type="SUPFAM" id="SSF51011">
    <property type="entry name" value="Glycosyl hydrolase domain"/>
    <property type="match status" value="1"/>
</dbReference>
<reference evidence="6" key="2">
    <citation type="submission" date="2023-05" db="EMBL/GenBank/DDBJ databases">
        <authorList>
            <consortium name="Lawrence Berkeley National Laboratory"/>
            <person name="Steindorff A."/>
            <person name="Hensen N."/>
            <person name="Bonometti L."/>
            <person name="Westerberg I."/>
            <person name="Brannstrom I.O."/>
            <person name="Guillou S."/>
            <person name="Cros-Aarteil S."/>
            <person name="Calhoun S."/>
            <person name="Haridas S."/>
            <person name="Kuo A."/>
            <person name="Mondo S."/>
            <person name="Pangilinan J."/>
            <person name="Riley R."/>
            <person name="Labutti K."/>
            <person name="Andreopoulos B."/>
            <person name="Lipzen A."/>
            <person name="Chen C."/>
            <person name="Yanf M."/>
            <person name="Daum C."/>
            <person name="Ng V."/>
            <person name="Clum A."/>
            <person name="Ohm R."/>
            <person name="Martin F."/>
            <person name="Silar P."/>
            <person name="Natvig D."/>
            <person name="Lalanne C."/>
            <person name="Gautier V."/>
            <person name="Ament-Velasquez S.L."/>
            <person name="Kruys A."/>
            <person name="Hutchinson M.I."/>
            <person name="Powell A.J."/>
            <person name="Barry K."/>
            <person name="Miller A.N."/>
            <person name="Grigoriev I.V."/>
            <person name="Debuchy R."/>
            <person name="Gladieux P."/>
            <person name="Thoren M.H."/>
            <person name="Johannesson H."/>
        </authorList>
    </citation>
    <scope>NUCLEOTIDE SEQUENCE</scope>
    <source>
        <strain evidence="6">CBS 990.96</strain>
    </source>
</reference>
<name>A0AAN7GYW4_9PEZI</name>
<dbReference type="Pfam" id="PF00128">
    <property type="entry name" value="Alpha-amylase"/>
    <property type="match status" value="1"/>
</dbReference>
<dbReference type="InterPro" id="IPR045857">
    <property type="entry name" value="O16G_dom_2"/>
</dbReference>
<keyword evidence="3" id="KW-0326">Glycosidase</keyword>
<dbReference type="PANTHER" id="PTHR10357">
    <property type="entry name" value="ALPHA-AMYLASE FAMILY MEMBER"/>
    <property type="match status" value="1"/>
</dbReference>
<dbReference type="GO" id="GO:0000025">
    <property type="term" value="P:maltose catabolic process"/>
    <property type="evidence" value="ECO:0007669"/>
    <property type="project" value="TreeGrafter"/>
</dbReference>
<dbReference type="SUPFAM" id="SSF51445">
    <property type="entry name" value="(Trans)glycosidases"/>
    <property type="match status" value="1"/>
</dbReference>
<dbReference type="InterPro" id="IPR006047">
    <property type="entry name" value="GH13_cat_dom"/>
</dbReference>
<feature type="domain" description="Glycosyl hydrolase family 13 catalytic" evidence="5">
    <location>
        <begin position="16"/>
        <end position="434"/>
    </location>
</feature>
<dbReference type="PANTHER" id="PTHR10357:SF222">
    <property type="entry name" value="MALTASE MALT (AFU_ORTHOLOGUE AFUA_8G07070)"/>
    <property type="match status" value="1"/>
</dbReference>
<keyword evidence="4" id="KW-0462">Maltose metabolism</keyword>
<evidence type="ECO:0000256" key="3">
    <source>
        <dbReference type="ARBA" id="ARBA00023295"/>
    </source>
</evidence>
<reference evidence="6" key="1">
    <citation type="journal article" date="2023" name="Mol. Phylogenet. Evol.">
        <title>Genome-scale phylogeny and comparative genomics of the fungal order Sordariales.</title>
        <authorList>
            <person name="Hensen N."/>
            <person name="Bonometti L."/>
            <person name="Westerberg I."/>
            <person name="Brannstrom I.O."/>
            <person name="Guillou S."/>
            <person name="Cros-Aarteil S."/>
            <person name="Calhoun S."/>
            <person name="Haridas S."/>
            <person name="Kuo A."/>
            <person name="Mondo S."/>
            <person name="Pangilinan J."/>
            <person name="Riley R."/>
            <person name="LaButti K."/>
            <person name="Andreopoulos B."/>
            <person name="Lipzen A."/>
            <person name="Chen C."/>
            <person name="Yan M."/>
            <person name="Daum C."/>
            <person name="Ng V."/>
            <person name="Clum A."/>
            <person name="Steindorff A."/>
            <person name="Ohm R.A."/>
            <person name="Martin F."/>
            <person name="Silar P."/>
            <person name="Natvig D.O."/>
            <person name="Lalanne C."/>
            <person name="Gautier V."/>
            <person name="Ament-Velasquez S.L."/>
            <person name="Kruys A."/>
            <person name="Hutchinson M.I."/>
            <person name="Powell A.J."/>
            <person name="Barry K."/>
            <person name="Miller A.N."/>
            <person name="Grigoriev I.V."/>
            <person name="Debuchy R."/>
            <person name="Gladieux P."/>
            <person name="Hiltunen Thoren M."/>
            <person name="Johannesson H."/>
        </authorList>
    </citation>
    <scope>NUCLEOTIDE SEQUENCE</scope>
    <source>
        <strain evidence="6">CBS 990.96</strain>
    </source>
</reference>
<sequence>MDPSEEPWWKEATFYQIYPASFKDSNNDGWGDIPGITSKISYLSSLGIDAIWLSPIYDSPQNDMGYDISNYQSLYPPYGTLSDLDTLIKTCHSHNLKIIMDLVINHTSSLHPWFIESSSSKTNPKRDYYIWKPPRYSPSGDILPPTNWRSYFSSSTWTFSPQTQEYYLHLYHSSQPDLNWENPSLRKAIYEEAITFWLERGIDGFRIDTVNKYSKVQSFEDAPVTIPDSKHQPAPEYWCNGPRIHEFLHEMHTQVLDPYNAVSIGELSNTPFPEQVLPYVSAAKKELDMAHEFSIIRLGTGKNIFESKYDYTPFTLPTVKQLVEKWQVFTEGTDGWNTVFIENHDNGRCVSRFGDGSPQSAKCIGLWQATLSGTLFIYQGQEIGMGNIPGDWEWKEYKDVESKEALQEAGGNGDKEKVKRVEEGLRILARDHARVPMRWNEEENGGFTGVEANPWMRAFEKGVSVESQMGDENSVLEFYRRVLKMRREYKDLFVYGRFKLLFGEDEKLFVYIQEGEHRKGLVVMNFTGEEQILPDTEEILEGKGRLLIGTFGEDVISEYLKPWEGRVYVNF</sequence>
<organism evidence="6 7">
    <name type="scientific">Podospora fimiseda</name>
    <dbReference type="NCBI Taxonomy" id="252190"/>
    <lineage>
        <taxon>Eukaryota</taxon>
        <taxon>Fungi</taxon>
        <taxon>Dikarya</taxon>
        <taxon>Ascomycota</taxon>
        <taxon>Pezizomycotina</taxon>
        <taxon>Sordariomycetes</taxon>
        <taxon>Sordariomycetidae</taxon>
        <taxon>Sordariales</taxon>
        <taxon>Podosporaceae</taxon>
        <taxon>Podospora</taxon>
    </lineage>
</organism>
<dbReference type="Gene3D" id="3.20.20.80">
    <property type="entry name" value="Glycosidases"/>
    <property type="match status" value="1"/>
</dbReference>
<dbReference type="Gene3D" id="2.60.40.1180">
    <property type="entry name" value="Golgi alpha-mannosidase II"/>
    <property type="match status" value="1"/>
</dbReference>
<dbReference type="FunFam" id="3.20.20.80:FF:000064">
    <property type="entry name" value="Oligo-1,6-glucosidase"/>
    <property type="match status" value="1"/>
</dbReference>
<dbReference type="SMART" id="SM00642">
    <property type="entry name" value="Aamy"/>
    <property type="match status" value="1"/>
</dbReference>
<evidence type="ECO:0000259" key="5">
    <source>
        <dbReference type="SMART" id="SM00642"/>
    </source>
</evidence>
<evidence type="ECO:0000256" key="4">
    <source>
        <dbReference type="ARBA" id="ARBA00026248"/>
    </source>
</evidence>
<dbReference type="InterPro" id="IPR013780">
    <property type="entry name" value="Glyco_hydro_b"/>
</dbReference>
<comment type="caution">
    <text evidence="6">The sequence shown here is derived from an EMBL/GenBank/DDBJ whole genome shotgun (WGS) entry which is preliminary data.</text>
</comment>
<protein>
    <submittedName>
        <fullName evidence="6">Glycoside hydrolase superfamily</fullName>
    </submittedName>
</protein>
<dbReference type="GO" id="GO:0005987">
    <property type="term" value="P:sucrose catabolic process"/>
    <property type="evidence" value="ECO:0007669"/>
    <property type="project" value="TreeGrafter"/>
</dbReference>
<gene>
    <name evidence="6" type="ORF">QBC38DRAFT_36283</name>
</gene>
<keyword evidence="2 6" id="KW-0378">Hydrolase</keyword>
<dbReference type="GO" id="GO:0033934">
    <property type="term" value="F:glucan 1,4-alpha-maltotriohydrolase activity"/>
    <property type="evidence" value="ECO:0007669"/>
    <property type="project" value="TreeGrafter"/>
</dbReference>
<dbReference type="Proteomes" id="UP001301958">
    <property type="component" value="Unassembled WGS sequence"/>
</dbReference>
<dbReference type="EMBL" id="MU865410">
    <property type="protein sequence ID" value="KAK4223894.1"/>
    <property type="molecule type" value="Genomic_DNA"/>
</dbReference>
<dbReference type="Gene3D" id="3.90.400.10">
    <property type="entry name" value="Oligo-1,6-glucosidase, Domain 2"/>
    <property type="match status" value="1"/>
</dbReference>
<dbReference type="InterPro" id="IPR017853">
    <property type="entry name" value="GH"/>
</dbReference>
<evidence type="ECO:0000313" key="7">
    <source>
        <dbReference type="Proteomes" id="UP001301958"/>
    </source>
</evidence>
<keyword evidence="7" id="KW-1185">Reference proteome</keyword>
<dbReference type="FunFam" id="3.20.20.80:FF:000087">
    <property type="entry name" value="Oligo-1,6-glucosidase IMA1"/>
    <property type="match status" value="1"/>
</dbReference>
<dbReference type="GO" id="GO:0004575">
    <property type="term" value="F:sucrose alpha-glucosidase activity"/>
    <property type="evidence" value="ECO:0007669"/>
    <property type="project" value="TreeGrafter"/>
</dbReference>
<dbReference type="GO" id="GO:0004574">
    <property type="term" value="F:oligo-1,6-glucosidase activity"/>
    <property type="evidence" value="ECO:0007669"/>
    <property type="project" value="TreeGrafter"/>
</dbReference>
<dbReference type="AlphaFoldDB" id="A0AAN7GYW4"/>
<dbReference type="GO" id="GO:0004556">
    <property type="term" value="F:alpha-amylase activity"/>
    <property type="evidence" value="ECO:0007669"/>
    <property type="project" value="TreeGrafter"/>
</dbReference>
<dbReference type="FunFam" id="3.90.400.10:FF:000002">
    <property type="entry name" value="Sucrose isomerase"/>
    <property type="match status" value="1"/>
</dbReference>
<accession>A0AAN7GYW4</accession>
<evidence type="ECO:0000313" key="6">
    <source>
        <dbReference type="EMBL" id="KAK4223894.1"/>
    </source>
</evidence>
<proteinExistence type="inferred from homology"/>
<evidence type="ECO:0000256" key="1">
    <source>
        <dbReference type="ARBA" id="ARBA00008061"/>
    </source>
</evidence>
<dbReference type="CDD" id="cd11333">
    <property type="entry name" value="AmyAc_SI_OligoGlu_DGase"/>
    <property type="match status" value="1"/>
</dbReference>